<comment type="caution">
    <text evidence="2">The sequence shown here is derived from an EMBL/GenBank/DDBJ whole genome shotgun (WGS) entry which is preliminary data.</text>
</comment>
<feature type="signal peptide" evidence="1">
    <location>
        <begin position="1"/>
        <end position="21"/>
    </location>
</feature>
<accession>A0A5B0H6Y5</accession>
<organism evidence="2 3">
    <name type="scientific">Paraburkholderia panacisoli</name>
    <dbReference type="NCBI Taxonomy" id="2603818"/>
    <lineage>
        <taxon>Bacteria</taxon>
        <taxon>Pseudomonadati</taxon>
        <taxon>Pseudomonadota</taxon>
        <taxon>Betaproteobacteria</taxon>
        <taxon>Burkholderiales</taxon>
        <taxon>Burkholderiaceae</taxon>
        <taxon>Paraburkholderia</taxon>
    </lineage>
</organism>
<sequence>MVSGGAIALACLSIPAMSAHADEVTYGYDALGRLTSVTAGGAVAYYDYDAAGNLTAIRR</sequence>
<evidence type="ECO:0000313" key="3">
    <source>
        <dbReference type="Proteomes" id="UP000325273"/>
    </source>
</evidence>
<dbReference type="Pfam" id="PF05593">
    <property type="entry name" value="RHS_repeat"/>
    <property type="match status" value="1"/>
</dbReference>
<protein>
    <submittedName>
        <fullName evidence="2">RHS repeat protein</fullName>
    </submittedName>
</protein>
<dbReference type="EMBL" id="VTUZ01000011">
    <property type="protein sequence ID" value="KAA1010955.1"/>
    <property type="molecule type" value="Genomic_DNA"/>
</dbReference>
<evidence type="ECO:0000313" key="2">
    <source>
        <dbReference type="EMBL" id="KAA1010955.1"/>
    </source>
</evidence>
<dbReference type="Proteomes" id="UP000325273">
    <property type="component" value="Unassembled WGS sequence"/>
</dbReference>
<gene>
    <name evidence="2" type="ORF">FVF58_18855</name>
</gene>
<keyword evidence="3" id="KW-1185">Reference proteome</keyword>
<feature type="chain" id="PRO_5023080993" evidence="1">
    <location>
        <begin position="22"/>
        <end position="59"/>
    </location>
</feature>
<dbReference type="AlphaFoldDB" id="A0A5B0H6Y5"/>
<dbReference type="Gene3D" id="2.180.10.10">
    <property type="entry name" value="RHS repeat-associated core"/>
    <property type="match status" value="1"/>
</dbReference>
<dbReference type="InterPro" id="IPR031325">
    <property type="entry name" value="RHS_repeat"/>
</dbReference>
<evidence type="ECO:0000256" key="1">
    <source>
        <dbReference type="SAM" id="SignalP"/>
    </source>
</evidence>
<reference evidence="2 3" key="1">
    <citation type="submission" date="2019-08" db="EMBL/GenBank/DDBJ databases">
        <title>Paraburkholderia sp. DCY113.</title>
        <authorList>
            <person name="Kang J."/>
        </authorList>
    </citation>
    <scope>NUCLEOTIDE SEQUENCE [LARGE SCALE GENOMIC DNA]</scope>
    <source>
        <strain evidence="2 3">DCY113</strain>
    </source>
</reference>
<dbReference type="InterPro" id="IPR006530">
    <property type="entry name" value="YD"/>
</dbReference>
<name>A0A5B0H6Y5_9BURK</name>
<dbReference type="NCBIfam" id="TIGR01643">
    <property type="entry name" value="YD_repeat_2x"/>
    <property type="match status" value="1"/>
</dbReference>
<proteinExistence type="predicted"/>
<keyword evidence="1" id="KW-0732">Signal</keyword>